<organism evidence="1 2">
    <name type="scientific">Leifsonia xyli subsp. cynodontis DSM 46306</name>
    <dbReference type="NCBI Taxonomy" id="1389489"/>
    <lineage>
        <taxon>Bacteria</taxon>
        <taxon>Bacillati</taxon>
        <taxon>Actinomycetota</taxon>
        <taxon>Actinomycetes</taxon>
        <taxon>Micrococcales</taxon>
        <taxon>Microbacteriaceae</taxon>
        <taxon>Leifsonia</taxon>
    </lineage>
</organism>
<gene>
    <name evidence="1" type="ORF">O159_10940</name>
</gene>
<dbReference type="PATRIC" id="fig|1389489.3.peg.1054"/>
<dbReference type="RefSeq" id="WP_021754640.1">
    <property type="nucleotide sequence ID" value="NC_022438.1"/>
</dbReference>
<evidence type="ECO:0000313" key="1">
    <source>
        <dbReference type="EMBL" id="AGW41196.1"/>
    </source>
</evidence>
<reference evidence="1 2" key="1">
    <citation type="journal article" date="2013" name="Genome Announc.">
        <title>Complete Genome Sequence of Leifsonia xyli subsp. cynodontis Strain DSM46306, a Gram-Positive Bacterial Pathogen of Grasses.</title>
        <authorList>
            <person name="Monteiro-Vitorello C.B."/>
            <person name="Zerillo M.M."/>
            <person name="Van Sluys M.A."/>
            <person name="Camargo L.E."/>
            <person name="Kitajima J.P."/>
        </authorList>
    </citation>
    <scope>NUCLEOTIDE SEQUENCE [LARGE SCALE GENOMIC DNA]</scope>
    <source>
        <strain evidence="1 2">DSM 46306</strain>
    </source>
</reference>
<name>U3P5X2_LEIXC</name>
<dbReference type="OrthoDB" id="5122649at2"/>
<dbReference type="KEGG" id="lxy:O159_10940"/>
<keyword evidence="2" id="KW-1185">Reference proteome</keyword>
<evidence type="ECO:0000313" key="2">
    <source>
        <dbReference type="Proteomes" id="UP000016743"/>
    </source>
</evidence>
<accession>U3P5X2</accession>
<sequence>MIALSVATPAMAASLGQLTLTFGQSTYRGVGGNEFTDITVLATRGGATAAAGLSLTVTLTGGYTFDGAATTHFGSTGDSGTLSVPRVNIPLGGGTSAITVTDGTATATLTAVASSIAKARWNDDAIASFPAVSAGSQAVGANFFLDPNNNLSLSDGRNIDNNVEKAVGAFLSSGHLVTYTTNGVARNCWVDSSGNASWGTWSDVPLNSEPIEGNYFLAPNGDLYRENSLVSSRVTSAAGTFNGQVGNLVTYVHDNKSWTYWPGNGNWVTYAAVPEGTSAVAGGFFLTPSGELYYQATKIADGVTAADGTMIYDWTSDGGGRPVTYVDATGGHQYWTGPRGGYASYPDVPAGSTPPREGSVFLTPDRRLFHDNSTIATNVLTAAASYGETAGILINWTEAQ</sequence>
<dbReference type="EMBL" id="CP006734">
    <property type="protein sequence ID" value="AGW41196.1"/>
    <property type="molecule type" value="Genomic_DNA"/>
</dbReference>
<dbReference type="AlphaFoldDB" id="U3P5X2"/>
<dbReference type="eggNOG" id="ENOG502ZCXH">
    <property type="taxonomic scope" value="Bacteria"/>
</dbReference>
<protein>
    <submittedName>
        <fullName evidence="1">Uncharacterized protein</fullName>
    </submittedName>
</protein>
<dbReference type="Proteomes" id="UP000016743">
    <property type="component" value="Chromosome"/>
</dbReference>
<dbReference type="HOGENOM" id="CLU_688483_0_0_11"/>
<proteinExistence type="predicted"/>